<dbReference type="Proteomes" id="UP000241538">
    <property type="component" value="Plasmid pPV989-508"/>
</dbReference>
<sequence>MVVIISALRVKVLRMCEYLQSLVLNKEIKASRQVLSHKEWQLQVNERLKQDFIINKSETAFLLLSSFAYPSAILTTASY</sequence>
<evidence type="ECO:0000313" key="2">
    <source>
        <dbReference type="Proteomes" id="UP000241538"/>
    </source>
</evidence>
<protein>
    <submittedName>
        <fullName evidence="1">Uncharacterized protein</fullName>
    </submittedName>
</protein>
<dbReference type="EMBL" id="CP028350">
    <property type="protein sequence ID" value="AVV39798.1"/>
    <property type="molecule type" value="Genomic_DNA"/>
</dbReference>
<name>A0AAN1NV26_9GAMM</name>
<accession>A0AAN1NV26</accession>
<keyword evidence="1" id="KW-0614">Plasmid</keyword>
<organism evidence="1 2">
    <name type="scientific">Pantoea vagans</name>
    <dbReference type="NCBI Taxonomy" id="470934"/>
    <lineage>
        <taxon>Bacteria</taxon>
        <taxon>Pseudomonadati</taxon>
        <taxon>Pseudomonadota</taxon>
        <taxon>Gammaproteobacteria</taxon>
        <taxon>Enterobacterales</taxon>
        <taxon>Erwiniaceae</taxon>
        <taxon>Pantoea</taxon>
    </lineage>
</organism>
<geneLocation type="plasmid" evidence="2">
    <name>ppv989-508</name>
</geneLocation>
<gene>
    <name evidence="1" type="ORF">C9381_20165</name>
</gene>
<dbReference type="AlphaFoldDB" id="A0AAN1NV26"/>
<evidence type="ECO:0000313" key="1">
    <source>
        <dbReference type="EMBL" id="AVV39798.1"/>
    </source>
</evidence>
<reference evidence="1 2" key="1">
    <citation type="journal article" date="2018" name="Int J Genomics">
        <title>Comparative Genomics Analysis of Plasmid pPV989-94 from a Clinical Isolate of Pantoea vagans PV989.</title>
        <authorList>
            <person name="Xu L."/>
            <person name="Yin M."/>
            <person name="Zhu T."/>
            <person name="Lu J."/>
            <person name="Bao Q."/>
        </authorList>
    </citation>
    <scope>NUCLEOTIDE SEQUENCE [LARGE SCALE GENOMIC DNA]</scope>
    <source>
        <strain evidence="1 2">PV989</strain>
    </source>
</reference>
<proteinExistence type="predicted"/>